<dbReference type="SUPFAM" id="SSF48350">
    <property type="entry name" value="GTPase activation domain, GAP"/>
    <property type="match status" value="1"/>
</dbReference>
<gene>
    <name evidence="2" type="ORF">CDAUBV1_LOCUS8741</name>
</gene>
<feature type="domain" description="Rho-GAP" evidence="1">
    <location>
        <begin position="88"/>
        <end position="231"/>
    </location>
</feature>
<name>A0AAV2TC99_CALDB</name>
<proteinExistence type="predicted"/>
<dbReference type="InterPro" id="IPR000198">
    <property type="entry name" value="RhoGAP_dom"/>
</dbReference>
<evidence type="ECO:0000313" key="2">
    <source>
        <dbReference type="EMBL" id="CAL5134780.1"/>
    </source>
</evidence>
<dbReference type="Proteomes" id="UP001497525">
    <property type="component" value="Unassembled WGS sequence"/>
</dbReference>
<evidence type="ECO:0000313" key="3">
    <source>
        <dbReference type="Proteomes" id="UP001497525"/>
    </source>
</evidence>
<accession>A0AAV2TC99</accession>
<dbReference type="AlphaFoldDB" id="A0AAV2TC99"/>
<sequence length="231" mass="25007">MDLARYYSPTGPCSRGSFPSKSRGAPFLRGIKRWLNSPLAVSSCSGASNKQASPSSTSSPGLNVKISAVSDEPLDFSEFGSPGPVFGALLERQIQSLYYPSVPLMLEAFILVLETYGLDVPGHYRKPGRHITTSTFVCTCNFDPLNIDLLLKLDAWLETNVLCGLVKHLFRRLPFNLFSLSAWEPLASPVLADYSCADTEQLAYLPPSTHVQPKNTAKGACCAKIGSATSN</sequence>
<dbReference type="EMBL" id="CAXLJL010000223">
    <property type="protein sequence ID" value="CAL5134780.1"/>
    <property type="molecule type" value="Genomic_DNA"/>
</dbReference>
<dbReference type="PROSITE" id="PS50238">
    <property type="entry name" value="RHOGAP"/>
    <property type="match status" value="1"/>
</dbReference>
<dbReference type="GO" id="GO:0007165">
    <property type="term" value="P:signal transduction"/>
    <property type="evidence" value="ECO:0007669"/>
    <property type="project" value="InterPro"/>
</dbReference>
<dbReference type="Pfam" id="PF00620">
    <property type="entry name" value="RhoGAP"/>
    <property type="match status" value="1"/>
</dbReference>
<organism evidence="2 3">
    <name type="scientific">Calicophoron daubneyi</name>
    <name type="common">Rumen fluke</name>
    <name type="synonym">Paramphistomum daubneyi</name>
    <dbReference type="NCBI Taxonomy" id="300641"/>
    <lineage>
        <taxon>Eukaryota</taxon>
        <taxon>Metazoa</taxon>
        <taxon>Spiralia</taxon>
        <taxon>Lophotrochozoa</taxon>
        <taxon>Platyhelminthes</taxon>
        <taxon>Trematoda</taxon>
        <taxon>Digenea</taxon>
        <taxon>Plagiorchiida</taxon>
        <taxon>Pronocephalata</taxon>
        <taxon>Paramphistomoidea</taxon>
        <taxon>Paramphistomidae</taxon>
        <taxon>Calicophoron</taxon>
    </lineage>
</organism>
<reference evidence="2" key="1">
    <citation type="submission" date="2024-06" db="EMBL/GenBank/DDBJ databases">
        <authorList>
            <person name="Liu X."/>
            <person name="Lenzi L."/>
            <person name="Haldenby T S."/>
            <person name="Uol C."/>
        </authorList>
    </citation>
    <scope>NUCLEOTIDE SEQUENCE</scope>
</reference>
<dbReference type="Gene3D" id="1.10.555.10">
    <property type="entry name" value="Rho GTPase activation protein"/>
    <property type="match status" value="1"/>
</dbReference>
<evidence type="ECO:0000259" key="1">
    <source>
        <dbReference type="PROSITE" id="PS50238"/>
    </source>
</evidence>
<protein>
    <recommendedName>
        <fullName evidence="1">Rho-GAP domain-containing protein</fullName>
    </recommendedName>
</protein>
<comment type="caution">
    <text evidence="2">The sequence shown here is derived from an EMBL/GenBank/DDBJ whole genome shotgun (WGS) entry which is preliminary data.</text>
</comment>
<dbReference type="InterPro" id="IPR008936">
    <property type="entry name" value="Rho_GTPase_activation_prot"/>
</dbReference>